<name>A0AA35LF56_9SAUR</name>
<evidence type="ECO:0000256" key="1">
    <source>
        <dbReference type="SAM" id="MobiDB-lite"/>
    </source>
</evidence>
<protein>
    <submittedName>
        <fullName evidence="2">Uncharacterized protein</fullName>
    </submittedName>
</protein>
<organism evidence="2 3">
    <name type="scientific">Podarcis lilfordi</name>
    <name type="common">Lilford's wall lizard</name>
    <dbReference type="NCBI Taxonomy" id="74358"/>
    <lineage>
        <taxon>Eukaryota</taxon>
        <taxon>Metazoa</taxon>
        <taxon>Chordata</taxon>
        <taxon>Craniata</taxon>
        <taxon>Vertebrata</taxon>
        <taxon>Euteleostomi</taxon>
        <taxon>Lepidosauria</taxon>
        <taxon>Squamata</taxon>
        <taxon>Bifurcata</taxon>
        <taxon>Unidentata</taxon>
        <taxon>Episquamata</taxon>
        <taxon>Laterata</taxon>
        <taxon>Lacertibaenia</taxon>
        <taxon>Lacertidae</taxon>
        <taxon>Podarcis</taxon>
    </lineage>
</organism>
<reference evidence="2" key="1">
    <citation type="submission" date="2022-12" db="EMBL/GenBank/DDBJ databases">
        <authorList>
            <person name="Alioto T."/>
            <person name="Alioto T."/>
            <person name="Gomez Garrido J."/>
        </authorList>
    </citation>
    <scope>NUCLEOTIDE SEQUENCE</scope>
</reference>
<evidence type="ECO:0000313" key="3">
    <source>
        <dbReference type="Proteomes" id="UP001178461"/>
    </source>
</evidence>
<dbReference type="AlphaFoldDB" id="A0AA35LF56"/>
<dbReference type="EMBL" id="OX395141">
    <property type="protein sequence ID" value="CAI5795185.1"/>
    <property type="molecule type" value="Genomic_DNA"/>
</dbReference>
<keyword evidence="3" id="KW-1185">Reference proteome</keyword>
<accession>A0AA35LF56</accession>
<sequence>MIGTLSRSSRYFSPSSSFLNPAYSPVCTCFLLLLCKVLPLAVLASASTVPPTPSVPPHTAPLLAQTSPCPVQPGSCAEAAAASHTPLKIRLKFYAEDSENIVPMSLQTKPGRGLIPQRGGGSHQELHSRGRNCHTKPKPTLNSDPFRKSEFWALAYSSPHPTPSSPP</sequence>
<evidence type="ECO:0000313" key="2">
    <source>
        <dbReference type="EMBL" id="CAI5795185.1"/>
    </source>
</evidence>
<proteinExistence type="predicted"/>
<gene>
    <name evidence="2" type="ORF">PODLI_1B028549</name>
</gene>
<feature type="region of interest" description="Disordered" evidence="1">
    <location>
        <begin position="114"/>
        <end position="145"/>
    </location>
</feature>
<dbReference type="Proteomes" id="UP001178461">
    <property type="component" value="Chromosome 15"/>
</dbReference>